<dbReference type="GO" id="GO:1990904">
    <property type="term" value="C:ribonucleoprotein complex"/>
    <property type="evidence" value="ECO:0007669"/>
    <property type="project" value="UniProtKB-KW"/>
</dbReference>
<dbReference type="InterPro" id="IPR012678">
    <property type="entry name" value="Ribosomal_uL23/eL15/eS24_sf"/>
</dbReference>
<keyword evidence="5 6" id="KW-0687">Ribonucleoprotein</keyword>
<organism evidence="8 9">
    <name type="scientific">Waddlia chondrophila (strain ATCC VR-1470 / WSU 86-1044)</name>
    <dbReference type="NCBI Taxonomy" id="716544"/>
    <lineage>
        <taxon>Bacteria</taxon>
        <taxon>Pseudomonadati</taxon>
        <taxon>Chlamydiota</taxon>
        <taxon>Chlamydiia</taxon>
        <taxon>Parachlamydiales</taxon>
        <taxon>Waddliaceae</taxon>
        <taxon>Waddlia</taxon>
    </lineage>
</organism>
<dbReference type="NCBIfam" id="NF004363">
    <property type="entry name" value="PRK05738.2-4"/>
    <property type="match status" value="1"/>
</dbReference>
<keyword evidence="9" id="KW-1185">Reference proteome</keyword>
<dbReference type="PANTHER" id="PTHR11620">
    <property type="entry name" value="60S RIBOSOMAL PROTEIN L23A"/>
    <property type="match status" value="1"/>
</dbReference>
<dbReference type="OrthoDB" id="9793353at2"/>
<reference evidence="8 9" key="1">
    <citation type="journal article" date="2010" name="PLoS ONE">
        <title>The Waddlia genome: a window into chlamydial biology.</title>
        <authorList>
            <person name="Bertelli C."/>
            <person name="Collyn F."/>
            <person name="Croxatto A."/>
            <person name="Ruckert C."/>
            <person name="Polkinghorne A."/>
            <person name="Kebbi-Beghdadi C."/>
            <person name="Goesmann A."/>
            <person name="Vaughan L."/>
            <person name="Greub G."/>
        </authorList>
    </citation>
    <scope>NUCLEOTIDE SEQUENCE [LARGE SCALE GENOMIC DNA]</scope>
    <source>
        <strain evidence="9">ATCC VR-1470 / WSU 86-1044</strain>
    </source>
</reference>
<dbReference type="HAMAP" id="MF_01369_B">
    <property type="entry name" value="Ribosomal_uL23_B"/>
    <property type="match status" value="1"/>
</dbReference>
<evidence type="ECO:0000313" key="8">
    <source>
        <dbReference type="EMBL" id="ADI38849.1"/>
    </source>
</evidence>
<dbReference type="SUPFAM" id="SSF54189">
    <property type="entry name" value="Ribosomal proteins S24e, L23 and L15e"/>
    <property type="match status" value="1"/>
</dbReference>
<evidence type="ECO:0000313" key="9">
    <source>
        <dbReference type="Proteomes" id="UP000001505"/>
    </source>
</evidence>
<comment type="similarity">
    <text evidence="1 6 7">Belongs to the universal ribosomal protein uL23 family.</text>
</comment>
<dbReference type="RefSeq" id="WP_013182557.1">
    <property type="nucleotide sequence ID" value="NC_014225.1"/>
</dbReference>
<dbReference type="InterPro" id="IPR001014">
    <property type="entry name" value="Ribosomal_uL23_CS"/>
</dbReference>
<dbReference type="AlphaFoldDB" id="D6YS04"/>
<dbReference type="InterPro" id="IPR012677">
    <property type="entry name" value="Nucleotide-bd_a/b_plait_sf"/>
</dbReference>
<evidence type="ECO:0000256" key="2">
    <source>
        <dbReference type="ARBA" id="ARBA00022730"/>
    </source>
</evidence>
<dbReference type="GO" id="GO:0006412">
    <property type="term" value="P:translation"/>
    <property type="evidence" value="ECO:0007669"/>
    <property type="project" value="UniProtKB-UniRule"/>
</dbReference>
<dbReference type="Gene3D" id="3.30.70.330">
    <property type="match status" value="1"/>
</dbReference>
<dbReference type="Proteomes" id="UP000001505">
    <property type="component" value="Chromosome"/>
</dbReference>
<evidence type="ECO:0000256" key="6">
    <source>
        <dbReference type="HAMAP-Rule" id="MF_01369"/>
    </source>
</evidence>
<keyword evidence="3 6" id="KW-0694">RNA-binding</keyword>
<dbReference type="Pfam" id="PF00276">
    <property type="entry name" value="Ribosomal_L23"/>
    <property type="match status" value="1"/>
</dbReference>
<evidence type="ECO:0000256" key="4">
    <source>
        <dbReference type="ARBA" id="ARBA00022980"/>
    </source>
</evidence>
<dbReference type="STRING" id="716544.wcw_1500"/>
<evidence type="ECO:0000256" key="3">
    <source>
        <dbReference type="ARBA" id="ARBA00022884"/>
    </source>
</evidence>
<evidence type="ECO:0000256" key="5">
    <source>
        <dbReference type="ARBA" id="ARBA00023274"/>
    </source>
</evidence>
<dbReference type="KEGG" id="wch:wcw_1500"/>
<evidence type="ECO:0000256" key="1">
    <source>
        <dbReference type="ARBA" id="ARBA00006700"/>
    </source>
</evidence>
<dbReference type="EMBL" id="CP001928">
    <property type="protein sequence ID" value="ADI38849.1"/>
    <property type="molecule type" value="Genomic_DNA"/>
</dbReference>
<dbReference type="PROSITE" id="PS00050">
    <property type="entry name" value="RIBOSOMAL_L23"/>
    <property type="match status" value="1"/>
</dbReference>
<comment type="subunit">
    <text evidence="6">Part of the 50S ribosomal subunit. Contacts protein L29, and trigger factor when it is bound to the ribosome.</text>
</comment>
<sequence>MQKKDPYQVVKSIHVTEKAMTLQQLVNNDSNRCVQRCESPKYVFVVDKRANKNEIAEAVEQIYKENNIKVVSVNTINLKPKKRRVRGRAGFRPGIKKAIVTLEKGDTIENI</sequence>
<dbReference type="eggNOG" id="COG0089">
    <property type="taxonomic scope" value="Bacteria"/>
</dbReference>
<dbReference type="HOGENOM" id="CLU_037562_3_2_0"/>
<dbReference type="InterPro" id="IPR013025">
    <property type="entry name" value="Ribosomal_uL23-like"/>
</dbReference>
<name>D6YS04_WADCW</name>
<dbReference type="GO" id="GO:0003735">
    <property type="term" value="F:structural constituent of ribosome"/>
    <property type="evidence" value="ECO:0007669"/>
    <property type="project" value="InterPro"/>
</dbReference>
<gene>
    <name evidence="6 8" type="primary">rplW</name>
    <name evidence="8" type="ordered locus">wcw_1500</name>
</gene>
<keyword evidence="2 6" id="KW-0699">rRNA-binding</keyword>
<keyword evidence="4 6" id="KW-0689">Ribosomal protein</keyword>
<dbReference type="GO" id="GO:0005840">
    <property type="term" value="C:ribosome"/>
    <property type="evidence" value="ECO:0007669"/>
    <property type="project" value="UniProtKB-KW"/>
</dbReference>
<dbReference type="GO" id="GO:0019843">
    <property type="term" value="F:rRNA binding"/>
    <property type="evidence" value="ECO:0007669"/>
    <property type="project" value="UniProtKB-UniRule"/>
</dbReference>
<proteinExistence type="inferred from homology"/>
<protein>
    <recommendedName>
        <fullName evidence="6">Large ribosomal subunit protein uL23</fullName>
    </recommendedName>
</protein>
<accession>D6YS04</accession>
<comment type="function">
    <text evidence="6">One of the early assembly proteins it binds 23S rRNA. One of the proteins that surrounds the polypeptide exit tunnel on the outside of the ribosome. Forms the main docking site for trigger factor binding to the ribosome.</text>
</comment>
<evidence type="ECO:0000256" key="7">
    <source>
        <dbReference type="RuleBase" id="RU003934"/>
    </source>
</evidence>